<reference evidence="2 3" key="1">
    <citation type="submission" date="2012-12" db="EMBL/GenBank/DDBJ databases">
        <title>Genome Assembly of Photobacterium sp. AK15.</title>
        <authorList>
            <person name="Khatri I."/>
            <person name="Vaidya B."/>
            <person name="Srinivas T.N.R."/>
            <person name="Subramanian S."/>
            <person name="Pinnaka A."/>
        </authorList>
    </citation>
    <scope>NUCLEOTIDE SEQUENCE [LARGE SCALE GENOMIC DNA]</scope>
    <source>
        <strain evidence="2 3">AK15</strain>
    </source>
</reference>
<feature type="signal peptide" evidence="1">
    <location>
        <begin position="1"/>
        <end position="22"/>
    </location>
</feature>
<evidence type="ECO:0008006" key="4">
    <source>
        <dbReference type="Google" id="ProtNLM"/>
    </source>
</evidence>
<accession>L8JCB6</accession>
<organism evidence="2 3">
    <name type="scientific">Photobacterium marinum</name>
    <dbReference type="NCBI Taxonomy" id="1056511"/>
    <lineage>
        <taxon>Bacteria</taxon>
        <taxon>Pseudomonadati</taxon>
        <taxon>Pseudomonadota</taxon>
        <taxon>Gammaproteobacteria</taxon>
        <taxon>Vibrionales</taxon>
        <taxon>Vibrionaceae</taxon>
        <taxon>Photobacterium</taxon>
    </lineage>
</organism>
<dbReference type="PIRSF" id="PIRSF028299">
    <property type="entry name" value="UCP028299"/>
    <property type="match status" value="1"/>
</dbReference>
<name>L8JCB6_9GAMM</name>
<proteinExistence type="predicted"/>
<dbReference type="PATRIC" id="fig|1056511.3.peg.1004"/>
<dbReference type="Pfam" id="PF11777">
    <property type="entry name" value="DUF3316"/>
    <property type="match status" value="1"/>
</dbReference>
<keyword evidence="3" id="KW-1185">Reference proteome</keyword>
<dbReference type="InterPro" id="IPR016879">
    <property type="entry name" value="UCP028299"/>
</dbReference>
<gene>
    <name evidence="2" type="ORF">C942_04174</name>
</gene>
<feature type="chain" id="PRO_5003992972" description="DUF3316 domain-containing protein" evidence="1">
    <location>
        <begin position="23"/>
        <end position="125"/>
    </location>
</feature>
<dbReference type="AlphaFoldDB" id="L8JCB6"/>
<sequence>MKTVKSLLVAASLVAFSVPSMASTLVAGSKYSVETNSRTLVTQVSDSKEGAYAAGQDMLNELQQSNPVELRSILKANTFQPKELASLQVKDNSYITVEESMNAAGNMEYRALVNVQYQHLRYDNN</sequence>
<dbReference type="Proteomes" id="UP000011134">
    <property type="component" value="Unassembled WGS sequence"/>
</dbReference>
<evidence type="ECO:0000256" key="1">
    <source>
        <dbReference type="SAM" id="SignalP"/>
    </source>
</evidence>
<protein>
    <recommendedName>
        <fullName evidence="4">DUF3316 domain-containing protein</fullName>
    </recommendedName>
</protein>
<keyword evidence="1" id="KW-0732">Signal</keyword>
<comment type="caution">
    <text evidence="2">The sequence shown here is derived from an EMBL/GenBank/DDBJ whole genome shotgun (WGS) entry which is preliminary data.</text>
</comment>
<dbReference type="OrthoDB" id="5827490at2"/>
<dbReference type="RefSeq" id="WP_007463132.1">
    <property type="nucleotide sequence ID" value="NZ_AMZO01000006.1"/>
</dbReference>
<evidence type="ECO:0000313" key="2">
    <source>
        <dbReference type="EMBL" id="ELR66476.1"/>
    </source>
</evidence>
<evidence type="ECO:0000313" key="3">
    <source>
        <dbReference type="Proteomes" id="UP000011134"/>
    </source>
</evidence>
<dbReference type="EMBL" id="AMZO01000006">
    <property type="protein sequence ID" value="ELR66476.1"/>
    <property type="molecule type" value="Genomic_DNA"/>
</dbReference>